<dbReference type="PANTHER" id="PTHR36057">
    <property type="match status" value="1"/>
</dbReference>
<proteinExistence type="predicted"/>
<sequence length="187" mass="19899">MLGDLAAREDVLALSLHVDYWDWIGWSDTFAKPAFSERQRAYAENVRSNVVYTPQFVIGGIDQVAGVSGMKMADLLEVHGAVSKDMLRIASTADGREVVAMPGPGAGALILVGYIPEATVRVLAGENAGKEITYHNVVVSWDELADWNGDEVSVPIPPAAAGLRQAVIAQSAEDGRPGEILGAVRVD</sequence>
<dbReference type="PANTHER" id="PTHR36057:SF1">
    <property type="entry name" value="LIPOPROTEIN LIPID ATTACHMENT SITE-LIKE PROTEIN, PUTATIVE (DUF1223)-RELATED"/>
    <property type="match status" value="1"/>
</dbReference>
<dbReference type="Proteomes" id="UP000048908">
    <property type="component" value="Unassembled WGS sequence"/>
</dbReference>
<dbReference type="Pfam" id="PF06764">
    <property type="entry name" value="DUF1223"/>
    <property type="match status" value="1"/>
</dbReference>
<evidence type="ECO:0000313" key="2">
    <source>
        <dbReference type="Proteomes" id="UP000048908"/>
    </source>
</evidence>
<gene>
    <name evidence="1" type="ORF">JAN5088_01605</name>
</gene>
<protein>
    <submittedName>
        <fullName evidence="1">Putative secreted protein</fullName>
    </submittedName>
</protein>
<keyword evidence="2" id="KW-1185">Reference proteome</keyword>
<reference evidence="1 2" key="1">
    <citation type="submission" date="2015-07" db="EMBL/GenBank/DDBJ databases">
        <authorList>
            <person name="Noorani M."/>
        </authorList>
    </citation>
    <scope>NUCLEOTIDE SEQUENCE [LARGE SCALE GENOMIC DNA]</scope>
    <source>
        <strain evidence="1 2">CECT 5088</strain>
    </source>
</reference>
<accession>A0A0M6XRI8</accession>
<name>A0A0M6XRI8_9RHOB</name>
<dbReference type="AlphaFoldDB" id="A0A0M6XRI8"/>
<dbReference type="SUPFAM" id="SSF52833">
    <property type="entry name" value="Thioredoxin-like"/>
    <property type="match status" value="1"/>
</dbReference>
<dbReference type="EMBL" id="CXPG01000016">
    <property type="protein sequence ID" value="CTQ32833.1"/>
    <property type="molecule type" value="Genomic_DNA"/>
</dbReference>
<dbReference type="InterPro" id="IPR036249">
    <property type="entry name" value="Thioredoxin-like_sf"/>
</dbReference>
<organism evidence="1 2">
    <name type="scientific">Jannaschia rubra</name>
    <dbReference type="NCBI Taxonomy" id="282197"/>
    <lineage>
        <taxon>Bacteria</taxon>
        <taxon>Pseudomonadati</taxon>
        <taxon>Pseudomonadota</taxon>
        <taxon>Alphaproteobacteria</taxon>
        <taxon>Rhodobacterales</taxon>
        <taxon>Roseobacteraceae</taxon>
        <taxon>Jannaschia</taxon>
    </lineage>
</organism>
<dbReference type="InterPro" id="IPR010634">
    <property type="entry name" value="DUF1223"/>
</dbReference>
<dbReference type="STRING" id="282197.SAMN04488517_11812"/>
<evidence type="ECO:0000313" key="1">
    <source>
        <dbReference type="EMBL" id="CTQ32833.1"/>
    </source>
</evidence>